<keyword evidence="10" id="KW-1185">Reference proteome</keyword>
<gene>
    <name evidence="9" type="ORF">OXX778_LOCUS16729</name>
</gene>
<dbReference type="Proteomes" id="UP000663879">
    <property type="component" value="Unassembled WGS sequence"/>
</dbReference>
<dbReference type="Pfam" id="PF17917">
    <property type="entry name" value="RT_RNaseH"/>
    <property type="match status" value="1"/>
</dbReference>
<keyword evidence="4" id="KW-0255">Endonuclease</keyword>
<protein>
    <submittedName>
        <fullName evidence="9">Uncharacterized protein</fullName>
    </submittedName>
</protein>
<dbReference type="InterPro" id="IPR043502">
    <property type="entry name" value="DNA/RNA_pol_sf"/>
</dbReference>
<evidence type="ECO:0000313" key="10">
    <source>
        <dbReference type="Proteomes" id="UP000663879"/>
    </source>
</evidence>
<evidence type="ECO:0000256" key="3">
    <source>
        <dbReference type="ARBA" id="ARBA00022722"/>
    </source>
</evidence>
<evidence type="ECO:0000256" key="2">
    <source>
        <dbReference type="ARBA" id="ARBA00022695"/>
    </source>
</evidence>
<dbReference type="InterPro" id="IPR043128">
    <property type="entry name" value="Rev_trsase/Diguanyl_cyclase"/>
</dbReference>
<keyword evidence="3" id="KW-0540">Nuclease</keyword>
<sequence length="313" mass="37020">MYHRRRNQIKPNPNRAKCLMEKPKPKNIQELQCWLGIANGYRTFIEGYAQIVKPLYELMGLKDELLSGVKSIEENHQYLYGKYFFVHTDHLPLTWILTKRNVHPRLERWLLRVSIYDFQIEYIPGEENIVADSFSRISDDTVLNVKPEEEYLDNLVALIEDNEEEVVEETAVESPENNSKLSYETEIVSYKIEQANDKDIVWMIELIKLIGQTKLLCTQFENLTQRLFFKQNEKFRLIEGILYRMYENENGLLVNQYVLPSQSVKTLVEKIHSSVSNADLGRNKTTAKIMERFYRPFLRKEIKIIVKQCEICQ</sequence>
<comment type="caution">
    <text evidence="9">The sequence shown here is derived from an EMBL/GenBank/DDBJ whole genome shotgun (WGS) entry which is preliminary data.</text>
</comment>
<evidence type="ECO:0000256" key="5">
    <source>
        <dbReference type="ARBA" id="ARBA00022801"/>
    </source>
</evidence>
<dbReference type="PANTHER" id="PTHR37984">
    <property type="entry name" value="PROTEIN CBG26694"/>
    <property type="match status" value="1"/>
</dbReference>
<dbReference type="OrthoDB" id="4369127at2759"/>
<dbReference type="Gene3D" id="3.30.70.270">
    <property type="match status" value="1"/>
</dbReference>
<evidence type="ECO:0000259" key="8">
    <source>
        <dbReference type="Pfam" id="PF17921"/>
    </source>
</evidence>
<evidence type="ECO:0000313" key="9">
    <source>
        <dbReference type="EMBL" id="CAF1007604.1"/>
    </source>
</evidence>
<proteinExistence type="predicted"/>
<accession>A0A814HCF5</accession>
<dbReference type="InterPro" id="IPR050951">
    <property type="entry name" value="Retrovirus_Pol_polyprotein"/>
</dbReference>
<dbReference type="EMBL" id="CAJNOC010004046">
    <property type="protein sequence ID" value="CAF1007604.1"/>
    <property type="molecule type" value="Genomic_DNA"/>
</dbReference>
<dbReference type="GO" id="GO:0016787">
    <property type="term" value="F:hydrolase activity"/>
    <property type="evidence" value="ECO:0007669"/>
    <property type="project" value="UniProtKB-KW"/>
</dbReference>
<evidence type="ECO:0000256" key="1">
    <source>
        <dbReference type="ARBA" id="ARBA00022679"/>
    </source>
</evidence>
<evidence type="ECO:0000256" key="4">
    <source>
        <dbReference type="ARBA" id="ARBA00022759"/>
    </source>
</evidence>
<organism evidence="9 10">
    <name type="scientific">Brachionus calyciflorus</name>
    <dbReference type="NCBI Taxonomy" id="104777"/>
    <lineage>
        <taxon>Eukaryota</taxon>
        <taxon>Metazoa</taxon>
        <taxon>Spiralia</taxon>
        <taxon>Gnathifera</taxon>
        <taxon>Rotifera</taxon>
        <taxon>Eurotatoria</taxon>
        <taxon>Monogononta</taxon>
        <taxon>Pseudotrocha</taxon>
        <taxon>Ploima</taxon>
        <taxon>Brachionidae</taxon>
        <taxon>Brachionus</taxon>
    </lineage>
</organism>
<dbReference type="PANTHER" id="PTHR37984:SF5">
    <property type="entry name" value="PROTEIN NYNRIN-LIKE"/>
    <property type="match status" value="1"/>
</dbReference>
<dbReference type="FunFam" id="1.10.340.70:FF:000001">
    <property type="entry name" value="Retrovirus-related Pol polyprotein from transposon gypsy-like Protein"/>
    <property type="match status" value="1"/>
</dbReference>
<dbReference type="AlphaFoldDB" id="A0A814HCF5"/>
<dbReference type="Pfam" id="PF17921">
    <property type="entry name" value="Integrase_H2C2"/>
    <property type="match status" value="1"/>
</dbReference>
<dbReference type="InterPro" id="IPR041588">
    <property type="entry name" value="Integrase_H2C2"/>
</dbReference>
<dbReference type="GO" id="GO:0004519">
    <property type="term" value="F:endonuclease activity"/>
    <property type="evidence" value="ECO:0007669"/>
    <property type="project" value="UniProtKB-KW"/>
</dbReference>
<dbReference type="Gene3D" id="1.10.340.70">
    <property type="match status" value="1"/>
</dbReference>
<dbReference type="CDD" id="cd09274">
    <property type="entry name" value="RNase_HI_RT_Ty3"/>
    <property type="match status" value="1"/>
</dbReference>
<feature type="domain" description="Integrase zinc-binding" evidence="8">
    <location>
        <begin position="260"/>
        <end position="313"/>
    </location>
</feature>
<dbReference type="SUPFAM" id="SSF56672">
    <property type="entry name" value="DNA/RNA polymerases"/>
    <property type="match status" value="1"/>
</dbReference>
<keyword evidence="1" id="KW-0808">Transferase</keyword>
<evidence type="ECO:0000256" key="6">
    <source>
        <dbReference type="ARBA" id="ARBA00022918"/>
    </source>
</evidence>
<keyword evidence="2" id="KW-0548">Nucleotidyltransferase</keyword>
<name>A0A814HCF5_9BILA</name>
<keyword evidence="6" id="KW-0695">RNA-directed DNA polymerase</keyword>
<feature type="domain" description="Reverse transcriptase RNase H-like" evidence="7">
    <location>
        <begin position="62"/>
        <end position="114"/>
    </location>
</feature>
<keyword evidence="5" id="KW-0378">Hydrolase</keyword>
<dbReference type="InterPro" id="IPR041373">
    <property type="entry name" value="RT_RNaseH"/>
</dbReference>
<reference evidence="9" key="1">
    <citation type="submission" date="2021-02" db="EMBL/GenBank/DDBJ databases">
        <authorList>
            <person name="Nowell W R."/>
        </authorList>
    </citation>
    <scope>NUCLEOTIDE SEQUENCE</scope>
    <source>
        <strain evidence="9">Ploen Becks lab</strain>
    </source>
</reference>
<evidence type="ECO:0000259" key="7">
    <source>
        <dbReference type="Pfam" id="PF17917"/>
    </source>
</evidence>
<dbReference type="GO" id="GO:0003964">
    <property type="term" value="F:RNA-directed DNA polymerase activity"/>
    <property type="evidence" value="ECO:0007669"/>
    <property type="project" value="UniProtKB-KW"/>
</dbReference>